<comment type="caution">
    <text evidence="2">The sequence shown here is derived from an EMBL/GenBank/DDBJ whole genome shotgun (WGS) entry which is preliminary data.</text>
</comment>
<dbReference type="Gene3D" id="3.40.50.1000">
    <property type="entry name" value="HAD superfamily/HAD-like"/>
    <property type="match status" value="1"/>
</dbReference>
<dbReference type="PANTHER" id="PTHR43316:SF8">
    <property type="entry name" value="HAD FAMILY HYDROLASE"/>
    <property type="match status" value="1"/>
</dbReference>
<dbReference type="EMBL" id="SACL01000008">
    <property type="protein sequence ID" value="RVT91958.1"/>
    <property type="molecule type" value="Genomic_DNA"/>
</dbReference>
<proteinExistence type="predicted"/>
<dbReference type="PANTHER" id="PTHR43316">
    <property type="entry name" value="HYDROLASE, HALOACID DELAHOGENASE-RELATED"/>
    <property type="match status" value="1"/>
</dbReference>
<evidence type="ECO:0000313" key="3">
    <source>
        <dbReference type="Proteomes" id="UP000282957"/>
    </source>
</evidence>
<dbReference type="Proteomes" id="UP000282957">
    <property type="component" value="Unassembled WGS sequence"/>
</dbReference>
<dbReference type="Pfam" id="PF00702">
    <property type="entry name" value="Hydrolase"/>
    <property type="match status" value="1"/>
</dbReference>
<dbReference type="OrthoDB" id="367448at2"/>
<sequence>MSTPWFVFDVGGVLVDETRSWQGWAGELGVTYDALWDALCEDIRAGHSHRHTMQRLAPGRDIMAIRRARLALDAPLEHDLYPDVRPAFAALRARGVRIGIAGNQPLEAAPALEALSLGAEFIATSAGWGVQKPHPRFFEEVLKACGAEPHDITYVGDRVDNDVVPALAAGMRAAYVPRGLWAGMGASPVPALSALTEL</sequence>
<keyword evidence="3" id="KW-1185">Reference proteome</keyword>
<dbReference type="InterPro" id="IPR023214">
    <property type="entry name" value="HAD_sf"/>
</dbReference>
<dbReference type="InterPro" id="IPR051540">
    <property type="entry name" value="S-2-haloacid_dehalogenase"/>
</dbReference>
<dbReference type="RefSeq" id="WP_127789287.1">
    <property type="nucleotide sequence ID" value="NZ_SACL01000008.1"/>
</dbReference>
<name>A0A437M2P9_9PROT</name>
<protein>
    <submittedName>
        <fullName evidence="2">HAD family hydrolase</fullName>
    </submittedName>
</protein>
<dbReference type="AlphaFoldDB" id="A0A437M2P9"/>
<dbReference type="GO" id="GO:0016787">
    <property type="term" value="F:hydrolase activity"/>
    <property type="evidence" value="ECO:0007669"/>
    <property type="project" value="UniProtKB-KW"/>
</dbReference>
<dbReference type="SFLD" id="SFLDS00003">
    <property type="entry name" value="Haloacid_Dehalogenase"/>
    <property type="match status" value="1"/>
</dbReference>
<dbReference type="InterPro" id="IPR036412">
    <property type="entry name" value="HAD-like_sf"/>
</dbReference>
<dbReference type="InterPro" id="IPR006439">
    <property type="entry name" value="HAD-SF_hydro_IA"/>
</dbReference>
<evidence type="ECO:0000313" key="2">
    <source>
        <dbReference type="EMBL" id="RVT91958.1"/>
    </source>
</evidence>
<dbReference type="SUPFAM" id="SSF56784">
    <property type="entry name" value="HAD-like"/>
    <property type="match status" value="1"/>
</dbReference>
<reference evidence="2 3" key="1">
    <citation type="submission" date="2019-01" db="EMBL/GenBank/DDBJ databases">
        <authorList>
            <person name="Chen W.-M."/>
        </authorList>
    </citation>
    <scope>NUCLEOTIDE SEQUENCE [LARGE SCALE GENOMIC DNA]</scope>
    <source>
        <strain evidence="2 3">CCP-6</strain>
    </source>
</reference>
<dbReference type="NCBIfam" id="TIGR01549">
    <property type="entry name" value="HAD-SF-IA-v1"/>
    <property type="match status" value="1"/>
</dbReference>
<keyword evidence="1 2" id="KW-0378">Hydrolase</keyword>
<gene>
    <name evidence="2" type="ORF">EOD42_19650</name>
</gene>
<organism evidence="2 3">
    <name type="scientific">Rhodovarius crocodyli</name>
    <dbReference type="NCBI Taxonomy" id="1979269"/>
    <lineage>
        <taxon>Bacteria</taxon>
        <taxon>Pseudomonadati</taxon>
        <taxon>Pseudomonadota</taxon>
        <taxon>Alphaproteobacteria</taxon>
        <taxon>Acetobacterales</taxon>
        <taxon>Roseomonadaceae</taxon>
        <taxon>Rhodovarius</taxon>
    </lineage>
</organism>
<dbReference type="SFLD" id="SFLDG01129">
    <property type="entry name" value="C1.5:_HAD__Beta-PGM__Phosphata"/>
    <property type="match status" value="1"/>
</dbReference>
<evidence type="ECO:0000256" key="1">
    <source>
        <dbReference type="ARBA" id="ARBA00022801"/>
    </source>
</evidence>
<accession>A0A437M2P9</accession>